<feature type="signal peptide" evidence="3">
    <location>
        <begin position="1"/>
        <end position="19"/>
    </location>
</feature>
<keyword evidence="2" id="KW-1015">Disulfide bond</keyword>
<reference evidence="5" key="1">
    <citation type="submission" date="2021-01" db="EMBL/GenBank/DDBJ databases">
        <title>Modified the classification status of verrucomicrobia.</title>
        <authorList>
            <person name="Feng X."/>
        </authorList>
    </citation>
    <scope>NUCLEOTIDE SEQUENCE</scope>
    <source>
        <strain evidence="5">KCTC 22041</strain>
    </source>
</reference>
<feature type="domain" description="Fibronectin type-III" evidence="4">
    <location>
        <begin position="562"/>
        <end position="653"/>
    </location>
</feature>
<evidence type="ECO:0000256" key="3">
    <source>
        <dbReference type="SAM" id="SignalP"/>
    </source>
</evidence>
<dbReference type="InterPro" id="IPR013320">
    <property type="entry name" value="ConA-like_dom_sf"/>
</dbReference>
<dbReference type="SMART" id="SM00060">
    <property type="entry name" value="FN3"/>
    <property type="match status" value="1"/>
</dbReference>
<dbReference type="InterPro" id="IPR003961">
    <property type="entry name" value="FN3_dom"/>
</dbReference>
<evidence type="ECO:0000313" key="6">
    <source>
        <dbReference type="Proteomes" id="UP000603141"/>
    </source>
</evidence>
<evidence type="ECO:0000259" key="4">
    <source>
        <dbReference type="PROSITE" id="PS50853"/>
    </source>
</evidence>
<name>A0A934VVW5_9BACT</name>
<dbReference type="Gene3D" id="2.60.40.10">
    <property type="entry name" value="Immunoglobulins"/>
    <property type="match status" value="2"/>
</dbReference>
<dbReference type="EMBL" id="JAENIJ010000032">
    <property type="protein sequence ID" value="MBK1884002.1"/>
    <property type="molecule type" value="Genomic_DNA"/>
</dbReference>
<evidence type="ECO:0000313" key="5">
    <source>
        <dbReference type="EMBL" id="MBK1884002.1"/>
    </source>
</evidence>
<dbReference type="SUPFAM" id="SSF49265">
    <property type="entry name" value="Fibronectin type III"/>
    <property type="match status" value="1"/>
</dbReference>
<dbReference type="Gene3D" id="2.60.40.2030">
    <property type="match status" value="1"/>
</dbReference>
<sequence length="1238" mass="130726">MKFNVARCCVAVLSLIAVAVKSEGSDLLTYHNNLSRTGAILDEVTLNTSNVNPDTFGMRFNRPVDDEIYSQILYVSNVVIPGRGTHNVIYVATVNNTVYAYDADYPDESAPLWVRNFNPANGRPVRNTDLSAGGACGGNYQDFSGNIGIVGTPVIDPTPFPGSDEGDQGTIYFVTRTKANGIYDQYFHAVDIRNGESRPNSPMLIQGAVEGTGSGSVDGIVPFNSFTENQRPGLALVNGVVYIGWASHCDLGPYHGWLMGYNATTLEQEVVFNLTPDGVNGGIWMGGQAPSADEEGNLYINSGNGTIGTGSNLQGTRNRGMSFAKLTRSGSTLNMATFFTPYNYNTLEAGDVDLGSTGLLLVPDTNPKIAIGAGKQGRMYVVNRDNMGGYNAGGSSDTNVIQSIDVKLNNKIMGSPVYWKGPDGTQRIYVWCANDSLKAYTYNPSTGKLNLPPVASSVTTANPGAMLSVTANGDAAGTGIIWAMCPTANANQQVVPGYFRAFNAEDPTEELWNSQMNSARDDFGNYAKFNPPTVVKGKVFLPTFSNQVAIYGLIESPVVPETPTNLQATAASKTQVDLAWVDAADNEAGYRIERSVEGSDFALLTTVEADVTAYSDLTAQPFVHYEYRVRGFTSSGSSEFSNVSAAFTNAGDPAAEIVITGNGAEIEAGSVTPDATNGTDFGAIVLPGGAAVTQTFTIKNIGNSDLLLSGNPVVTITGEGASSFEVNQFPTASIAGDSSAEFQITFSTTEGGLKEALVTITNNDADEGEFSFAIQGRGVLQDLAAWFKFNETEGVIAKDSSGNGNDGTLVGPPLPVHTTDGWLGGALEFNGTTNQSVSVPSSDSLNPTSAITVSAWMLPQQWGDNANRRIIQKGTSDNQYRMCAESGVFKWDIRNIGTVTIPQPTLGTWCHVTGTYDGSSMKFYLNGVLASQLSTSGNIPVTDDALQISTKNVTSNGKDHFVGLIDDLRIYGRALSAQEILALASQTGVVSVVATDPTAQKAGDQGLFTFSRSGSVADELKVNFSLATGAGQGVYRTDFGLTPLPPVLTIPAGSSTATLSVNPLYLDQPTGPLSVTVTVDEGDGYAVGDDATAIVALADSPLNQWKIEQFGDLATAQSEVANDDADVDHDGSSTLLEFAFGLNPTVPDVAAAATVALEEIGGSNYLTITYRRPTPKLVGISYMEELSSDLSGENWSAAVALDGYPVDNGDGTETMKCRSAEPVGSQKTGFGRIYITRP</sequence>
<comment type="caution">
    <text evidence="5">The sequence shown here is derived from an EMBL/GenBank/DDBJ whole genome shotgun (WGS) entry which is preliminary data.</text>
</comment>
<feature type="chain" id="PRO_5037550404" evidence="3">
    <location>
        <begin position="20"/>
        <end position="1238"/>
    </location>
</feature>
<dbReference type="InterPro" id="IPR006558">
    <property type="entry name" value="LamG-like"/>
</dbReference>
<dbReference type="Proteomes" id="UP000603141">
    <property type="component" value="Unassembled WGS sequence"/>
</dbReference>
<dbReference type="SUPFAM" id="SSF50998">
    <property type="entry name" value="Quinoprotein alcohol dehydrogenase-like"/>
    <property type="match status" value="1"/>
</dbReference>
<keyword evidence="1 3" id="KW-0732">Signal</keyword>
<dbReference type="PANTHER" id="PTHR47635">
    <property type="entry name" value="CUB DOMAIN-CONTAINING PROTEIN"/>
    <property type="match status" value="1"/>
</dbReference>
<proteinExistence type="predicted"/>
<dbReference type="InterPro" id="IPR036116">
    <property type="entry name" value="FN3_sf"/>
</dbReference>
<evidence type="ECO:0000256" key="1">
    <source>
        <dbReference type="ARBA" id="ARBA00022729"/>
    </source>
</evidence>
<dbReference type="SMART" id="SM00560">
    <property type="entry name" value="LamGL"/>
    <property type="match status" value="1"/>
</dbReference>
<dbReference type="PROSITE" id="PS50853">
    <property type="entry name" value="FN3"/>
    <property type="match status" value="1"/>
</dbReference>
<accession>A0A934VVW5</accession>
<dbReference type="AlphaFoldDB" id="A0A934VVW5"/>
<dbReference type="RefSeq" id="WP_200272748.1">
    <property type="nucleotide sequence ID" value="NZ_JAENIJ010000032.1"/>
</dbReference>
<evidence type="ECO:0000256" key="2">
    <source>
        <dbReference type="ARBA" id="ARBA00023157"/>
    </source>
</evidence>
<organism evidence="5 6">
    <name type="scientific">Luteolibacter pohnpeiensis</name>
    <dbReference type="NCBI Taxonomy" id="454153"/>
    <lineage>
        <taxon>Bacteria</taxon>
        <taxon>Pseudomonadati</taxon>
        <taxon>Verrucomicrobiota</taxon>
        <taxon>Verrucomicrobiia</taxon>
        <taxon>Verrucomicrobiales</taxon>
        <taxon>Verrucomicrobiaceae</taxon>
        <taxon>Luteolibacter</taxon>
    </lineage>
</organism>
<dbReference type="SUPFAM" id="SSF141072">
    <property type="entry name" value="CalX-like"/>
    <property type="match status" value="1"/>
</dbReference>
<dbReference type="InterPro" id="IPR013783">
    <property type="entry name" value="Ig-like_fold"/>
</dbReference>
<dbReference type="SUPFAM" id="SSF49899">
    <property type="entry name" value="Concanavalin A-like lectins/glucanases"/>
    <property type="match status" value="1"/>
</dbReference>
<dbReference type="Gene3D" id="2.60.120.200">
    <property type="match status" value="1"/>
</dbReference>
<dbReference type="InterPro" id="IPR038081">
    <property type="entry name" value="CalX-like_sf"/>
</dbReference>
<dbReference type="Pfam" id="PF13385">
    <property type="entry name" value="Laminin_G_3"/>
    <property type="match status" value="1"/>
</dbReference>
<protein>
    <submittedName>
        <fullName evidence="5">Choice-of-anchor D domain-containing protein</fullName>
    </submittedName>
</protein>
<dbReference type="CDD" id="cd00063">
    <property type="entry name" value="FN3"/>
    <property type="match status" value="1"/>
</dbReference>
<dbReference type="InterPro" id="IPR011047">
    <property type="entry name" value="Quinoprotein_ADH-like_sf"/>
</dbReference>
<gene>
    <name evidence="5" type="ORF">JIN85_16400</name>
</gene>
<keyword evidence="6" id="KW-1185">Reference proteome</keyword>
<dbReference type="NCBIfam" id="NF012200">
    <property type="entry name" value="choice_anch_D"/>
    <property type="match status" value="1"/>
</dbReference>
<dbReference type="PANTHER" id="PTHR47635:SF2">
    <property type="entry name" value="LAMG-LIKE JELLYROLL FOLD DOMAIN-CONTAINING PROTEIN"/>
    <property type="match status" value="1"/>
</dbReference>